<keyword evidence="3" id="KW-1185">Reference proteome</keyword>
<dbReference type="EMBL" id="JBIACK010000009">
    <property type="protein sequence ID" value="MFE8702274.1"/>
    <property type="molecule type" value="Genomic_DNA"/>
</dbReference>
<proteinExistence type="predicted"/>
<reference evidence="2 3" key="1">
    <citation type="submission" date="2024-08" db="EMBL/GenBank/DDBJ databases">
        <title>Two novel Cytobacillus novel species.</title>
        <authorList>
            <person name="Liu G."/>
        </authorList>
    </citation>
    <scope>NUCLEOTIDE SEQUENCE [LARGE SCALE GENOMIC DNA]</scope>
    <source>
        <strain evidence="2 3">FJAT-54145</strain>
    </source>
</reference>
<name>A0ABW6KDL7_9BACI</name>
<comment type="caution">
    <text evidence="2">The sequence shown here is derived from an EMBL/GenBank/DDBJ whole genome shotgun (WGS) entry which is preliminary data.</text>
</comment>
<sequence>MKTMTFWGREDTDERLLVECMSGLKTATCTPKVWMEEEEMSYVGDLFEVYTKLGELACLIEITEVYEIPFGDIKGEVGEKIAKGENSTLDEYIKDHIFTWEQPLNEQGYGFGKDTRIIVEHFRLVESYIDYRGIPAYEPRD</sequence>
<evidence type="ECO:0000313" key="3">
    <source>
        <dbReference type="Proteomes" id="UP001601059"/>
    </source>
</evidence>
<dbReference type="PANTHER" id="PTHR39203">
    <property type="entry name" value="CYTOPLASMIC PROTEIN-RELATED"/>
    <property type="match status" value="1"/>
</dbReference>
<dbReference type="Proteomes" id="UP001601059">
    <property type="component" value="Unassembled WGS sequence"/>
</dbReference>
<dbReference type="InterPro" id="IPR009326">
    <property type="entry name" value="DUF984"/>
</dbReference>
<evidence type="ECO:0000313" key="2">
    <source>
        <dbReference type="EMBL" id="MFE8702274.1"/>
    </source>
</evidence>
<accession>A0ABW6KDL7</accession>
<protein>
    <submittedName>
        <fullName evidence="2">ASCH domain-containing protein</fullName>
    </submittedName>
</protein>
<dbReference type="InterPro" id="IPR015947">
    <property type="entry name" value="PUA-like_sf"/>
</dbReference>
<dbReference type="SMART" id="SM01022">
    <property type="entry name" value="ASCH"/>
    <property type="match status" value="1"/>
</dbReference>
<organism evidence="2 3">
    <name type="scientific">Cytobacillus spartinae</name>
    <dbReference type="NCBI Taxonomy" id="3299023"/>
    <lineage>
        <taxon>Bacteria</taxon>
        <taxon>Bacillati</taxon>
        <taxon>Bacillota</taxon>
        <taxon>Bacilli</taxon>
        <taxon>Bacillales</taxon>
        <taxon>Bacillaceae</taxon>
        <taxon>Cytobacillus</taxon>
    </lineage>
</organism>
<gene>
    <name evidence="2" type="ORF">ACFYKX_16890</name>
</gene>
<dbReference type="SUPFAM" id="SSF88697">
    <property type="entry name" value="PUA domain-like"/>
    <property type="match status" value="1"/>
</dbReference>
<dbReference type="RefSeq" id="WP_389362243.1">
    <property type="nucleotide sequence ID" value="NZ_JBIACK010000009.1"/>
</dbReference>
<dbReference type="Gene3D" id="3.10.400.10">
    <property type="entry name" value="Sulfate adenylyltransferase"/>
    <property type="match status" value="1"/>
</dbReference>
<feature type="domain" description="ASCH" evidence="1">
    <location>
        <begin position="4"/>
        <end position="126"/>
    </location>
</feature>
<dbReference type="Pfam" id="PF04266">
    <property type="entry name" value="ASCH"/>
    <property type="match status" value="1"/>
</dbReference>
<dbReference type="PANTHER" id="PTHR39203:SF1">
    <property type="entry name" value="CYTOPLASMIC PROTEIN"/>
    <property type="match status" value="1"/>
</dbReference>
<evidence type="ECO:0000259" key="1">
    <source>
        <dbReference type="SMART" id="SM01022"/>
    </source>
</evidence>
<dbReference type="InterPro" id="IPR007374">
    <property type="entry name" value="ASCH_domain"/>
</dbReference>